<dbReference type="InterPro" id="IPR001130">
    <property type="entry name" value="TatD-like"/>
</dbReference>
<dbReference type="PIRSF" id="PIRSF005902">
    <property type="entry name" value="DNase_TatD"/>
    <property type="match status" value="1"/>
</dbReference>
<dbReference type="GO" id="GO:0016788">
    <property type="term" value="F:hydrolase activity, acting on ester bonds"/>
    <property type="evidence" value="ECO:0007669"/>
    <property type="project" value="InterPro"/>
</dbReference>
<feature type="binding site" evidence="1">
    <location>
        <position position="126"/>
    </location>
    <ligand>
        <name>a divalent metal cation</name>
        <dbReference type="ChEBI" id="CHEBI:60240"/>
        <label>2</label>
    </ligand>
</feature>
<feature type="binding site" evidence="1">
    <location>
        <position position="11"/>
    </location>
    <ligand>
        <name>a divalent metal cation</name>
        <dbReference type="ChEBI" id="CHEBI:60240"/>
        <label>1</label>
    </ligand>
</feature>
<keyword evidence="1" id="KW-0479">Metal-binding</keyword>
<dbReference type="KEGG" id="sku:Sulku_2591"/>
<geneLocation type="plasmid" evidence="2 3">
    <name>pSULKU01</name>
</geneLocation>
<dbReference type="AlphaFoldDB" id="E4U3I0"/>
<feature type="binding site" evidence="1">
    <location>
        <position position="88"/>
    </location>
    <ligand>
        <name>a divalent metal cation</name>
        <dbReference type="ChEBI" id="CHEBI:60240"/>
        <label>1</label>
    </ligand>
</feature>
<evidence type="ECO:0000313" key="3">
    <source>
        <dbReference type="Proteomes" id="UP000008721"/>
    </source>
</evidence>
<dbReference type="SUPFAM" id="SSF51556">
    <property type="entry name" value="Metallo-dependent hydrolases"/>
    <property type="match status" value="1"/>
</dbReference>
<dbReference type="HOGENOM" id="CLU_031506_5_1_7"/>
<dbReference type="eggNOG" id="COG0084">
    <property type="taxonomic scope" value="Bacteria"/>
</dbReference>
<dbReference type="InterPro" id="IPR049677">
    <property type="entry name" value="QatD"/>
</dbReference>
<dbReference type="Proteomes" id="UP000008721">
    <property type="component" value="Plasmid pSULKU01"/>
</dbReference>
<reference evidence="2 3" key="1">
    <citation type="journal article" date="2012" name="Stand. Genomic Sci.">
        <title>Complete genome sequence of the sulfur compounds oxidizing chemolithoautotroph Sulfuricurvum kujiense type strain (YK-1(T)).</title>
        <authorList>
            <person name="Han C."/>
            <person name="Kotsyurbenko O."/>
            <person name="Chertkov O."/>
            <person name="Held B."/>
            <person name="Lapidus A."/>
            <person name="Nolan M."/>
            <person name="Lucas S."/>
            <person name="Hammon N."/>
            <person name="Deshpande S."/>
            <person name="Cheng J.F."/>
            <person name="Tapia R."/>
            <person name="Goodwin L.A."/>
            <person name="Pitluck S."/>
            <person name="Liolios K."/>
            <person name="Pagani I."/>
            <person name="Ivanova N."/>
            <person name="Mavromatis K."/>
            <person name="Mikhailova N."/>
            <person name="Pati A."/>
            <person name="Chen A."/>
            <person name="Palaniappan K."/>
            <person name="Land M."/>
            <person name="Hauser L."/>
            <person name="Chang Y.J."/>
            <person name="Jeffries C.D."/>
            <person name="Brambilla E.M."/>
            <person name="Rohde M."/>
            <person name="Spring S."/>
            <person name="Sikorski J."/>
            <person name="Goker M."/>
            <person name="Woyke T."/>
            <person name="Bristow J."/>
            <person name="Eisen J.A."/>
            <person name="Markowitz V."/>
            <person name="Hugenholtz P."/>
            <person name="Kyrpides N.C."/>
            <person name="Klenk H.P."/>
            <person name="Detter J.C."/>
        </authorList>
    </citation>
    <scope>NUCLEOTIDE SEQUENCE [LARGE SCALE GENOMIC DNA]</scope>
    <source>
        <strain evidence="3">ATCC BAA-921 / DSM 16994 / JCM 11577 / YK-1</strain>
    </source>
</reference>
<feature type="binding site" evidence="1">
    <location>
        <position position="9"/>
    </location>
    <ligand>
        <name>a divalent metal cation</name>
        <dbReference type="ChEBI" id="CHEBI:60240"/>
        <label>1</label>
    </ligand>
</feature>
<sequence>MKTQYVDYHCHLDLYPNHLELLAESQKNGIATLAVTTTPKAWKKNVDMASEYDQIRVALGLHPQLISERANELSLFEELLDSTRFVGEIGLDAGKKFYHSFEQQQQVFQAILRMCAQYENKIISIHSAYSSTKVLDALEKNFFPNNGKVVLHWFTGSKKDFQRAIEMGCNFSINQEMLKNEKIFSNIINIPITRILTETDGPFVKHNSTSIKPLNIKEFITHLANLLSYDKEELRLQVLQNLGKLEE</sequence>
<keyword evidence="3" id="KW-1185">Reference proteome</keyword>
<keyword evidence="2" id="KW-0614">Plasmid</keyword>
<feature type="binding site" evidence="1">
    <location>
        <position position="200"/>
    </location>
    <ligand>
        <name>a divalent metal cation</name>
        <dbReference type="ChEBI" id="CHEBI:60240"/>
        <label>1</label>
    </ligand>
</feature>
<dbReference type="PANTHER" id="PTHR46124:SF2">
    <property type="entry name" value="D-AMINOACYL-TRNA DEACYLASE"/>
    <property type="match status" value="1"/>
</dbReference>
<protein>
    <submittedName>
        <fullName evidence="2">TatD-related deoxyribonuclease</fullName>
    </submittedName>
</protein>
<accession>E4U3I0</accession>
<dbReference type="InterPro" id="IPR032466">
    <property type="entry name" value="Metal_Hydrolase"/>
</dbReference>
<dbReference type="RefSeq" id="WP_013449858.1">
    <property type="nucleotide sequence ID" value="NC_014754.1"/>
</dbReference>
<name>E4U3I0_SULKY</name>
<evidence type="ECO:0000313" key="2">
    <source>
        <dbReference type="EMBL" id="ADR35246.1"/>
    </source>
</evidence>
<dbReference type="OrthoDB" id="9810005at2"/>
<dbReference type="NCBIfam" id="NF041926">
    <property type="entry name" value="QatD"/>
    <property type="match status" value="1"/>
</dbReference>
<evidence type="ECO:0000256" key="1">
    <source>
        <dbReference type="PIRSR" id="PIRSR005902-1"/>
    </source>
</evidence>
<dbReference type="GO" id="GO:0046872">
    <property type="term" value="F:metal ion binding"/>
    <property type="evidence" value="ECO:0007669"/>
    <property type="project" value="UniProtKB-KW"/>
</dbReference>
<dbReference type="Pfam" id="PF01026">
    <property type="entry name" value="TatD_DNase"/>
    <property type="match status" value="1"/>
</dbReference>
<dbReference type="PANTHER" id="PTHR46124">
    <property type="entry name" value="D-AMINOACYL-TRNA DEACYLASE"/>
    <property type="match status" value="1"/>
</dbReference>
<dbReference type="EMBL" id="CP002356">
    <property type="protein sequence ID" value="ADR35246.1"/>
    <property type="molecule type" value="Genomic_DNA"/>
</dbReference>
<feature type="binding site" evidence="1">
    <location>
        <position position="152"/>
    </location>
    <ligand>
        <name>a divalent metal cation</name>
        <dbReference type="ChEBI" id="CHEBI:60240"/>
        <label>2</label>
    </ligand>
</feature>
<gene>
    <name evidence="2" type="ordered locus">Sulku_2591</name>
</gene>
<proteinExistence type="predicted"/>
<dbReference type="Gene3D" id="3.20.20.140">
    <property type="entry name" value="Metal-dependent hydrolases"/>
    <property type="match status" value="1"/>
</dbReference>
<organism evidence="2 3">
    <name type="scientific">Sulfuricurvum kujiense (strain ATCC BAA-921 / DSM 16994 / JCM 11577 / YK-1)</name>
    <dbReference type="NCBI Taxonomy" id="709032"/>
    <lineage>
        <taxon>Bacteria</taxon>
        <taxon>Pseudomonadati</taxon>
        <taxon>Campylobacterota</taxon>
        <taxon>Epsilonproteobacteria</taxon>
        <taxon>Campylobacterales</taxon>
        <taxon>Sulfurimonadaceae</taxon>
        <taxon>Sulfuricurvum</taxon>
    </lineage>
</organism>